<accession>A0AAW2FT71</accession>
<dbReference type="AlphaFoldDB" id="A0AAW2FT71"/>
<evidence type="ECO:0008006" key="4">
    <source>
        <dbReference type="Google" id="ProtNLM"/>
    </source>
</evidence>
<sequence>MRERFVAVVVTVAASFCTVLFVHRGGEPSSLIRLEFPRRVDSRGAGTLSSILRGKSGERDSYALPREMHTRPPARSPLAGGKITRLRSATAPTLRRVTRGLARIATDMCRTVTIRAKETAESGRTGTAWYHAFS</sequence>
<organism evidence="2 3">
    <name type="scientific">Cardiocondyla obscurior</name>
    <dbReference type="NCBI Taxonomy" id="286306"/>
    <lineage>
        <taxon>Eukaryota</taxon>
        <taxon>Metazoa</taxon>
        <taxon>Ecdysozoa</taxon>
        <taxon>Arthropoda</taxon>
        <taxon>Hexapoda</taxon>
        <taxon>Insecta</taxon>
        <taxon>Pterygota</taxon>
        <taxon>Neoptera</taxon>
        <taxon>Endopterygota</taxon>
        <taxon>Hymenoptera</taxon>
        <taxon>Apocrita</taxon>
        <taxon>Aculeata</taxon>
        <taxon>Formicoidea</taxon>
        <taxon>Formicidae</taxon>
        <taxon>Myrmicinae</taxon>
        <taxon>Cardiocondyla</taxon>
    </lineage>
</organism>
<evidence type="ECO:0000313" key="3">
    <source>
        <dbReference type="Proteomes" id="UP001430953"/>
    </source>
</evidence>
<evidence type="ECO:0000256" key="1">
    <source>
        <dbReference type="SAM" id="MobiDB-lite"/>
    </source>
</evidence>
<dbReference type="EMBL" id="JADYXP020000008">
    <property type="protein sequence ID" value="KAL0118993.1"/>
    <property type="molecule type" value="Genomic_DNA"/>
</dbReference>
<proteinExistence type="predicted"/>
<reference evidence="2 3" key="1">
    <citation type="submission" date="2023-03" db="EMBL/GenBank/DDBJ databases">
        <title>High recombination rates correlate with genetic variation in Cardiocondyla obscurior ants.</title>
        <authorList>
            <person name="Errbii M."/>
        </authorList>
    </citation>
    <scope>NUCLEOTIDE SEQUENCE [LARGE SCALE GENOMIC DNA]</scope>
    <source>
        <strain evidence="2">Alpha-2009</strain>
        <tissue evidence="2">Whole body</tissue>
    </source>
</reference>
<protein>
    <recommendedName>
        <fullName evidence="4">Secreted protein</fullName>
    </recommendedName>
</protein>
<name>A0AAW2FT71_9HYME</name>
<evidence type="ECO:0000313" key="2">
    <source>
        <dbReference type="EMBL" id="KAL0118993.1"/>
    </source>
</evidence>
<keyword evidence="3" id="KW-1185">Reference proteome</keyword>
<feature type="compositionally biased region" description="Basic and acidic residues" evidence="1">
    <location>
        <begin position="55"/>
        <end position="70"/>
    </location>
</feature>
<dbReference type="Proteomes" id="UP001430953">
    <property type="component" value="Unassembled WGS sequence"/>
</dbReference>
<gene>
    <name evidence="2" type="ORF">PUN28_009554</name>
</gene>
<feature type="region of interest" description="Disordered" evidence="1">
    <location>
        <begin position="47"/>
        <end position="82"/>
    </location>
</feature>
<comment type="caution">
    <text evidence="2">The sequence shown here is derived from an EMBL/GenBank/DDBJ whole genome shotgun (WGS) entry which is preliminary data.</text>
</comment>